<sequence>MGDKLRFFAFLVTYLPSFAGAGLVRKLRALIHGWTYKGPTDNPKVVLVVGGSFAGHQLMARLADSLPTGWQAVLVEKNEHFNWSFALPRFSVVPGHEKTAFMAYTRIMAKGVQRGVTRFIQGEVVSVTADKHVQLASGAIVPYDILVVATGSAQRPPAKLLGSTHKDTACAELRTLQDRIRRARTVAVVGGGAVGIELVTDIKTYAGVVAERNRALVGEDKDDSVADKDVTIVHPRTQLLNRFGPRLHEHVAGVLASQNIHVELGQRVTIEYTDGADEPAGAGRPGTLHFPDGRTVQYDCILLCTGLTPNSGLFRDNFEGALTEAGEVRVTPGLQVVADEKKSSCGLSDVYAFGDVAATGGPKMARAGFFQANVIVDNILASIKGKPATYRYVPSVVEPSLKLTLGKDATVVYVDLNKAQTRSILLPKKGDAEDMYVKQSWHFMGVTYNDDDDE</sequence>
<feature type="domain" description="FAD/NAD(P)-binding" evidence="1">
    <location>
        <begin position="46"/>
        <end position="369"/>
    </location>
</feature>
<protein>
    <recommendedName>
        <fullName evidence="1">FAD/NAD(P)-binding domain-containing protein</fullName>
    </recommendedName>
</protein>
<organism evidence="2 3">
    <name type="scientific">Sporothrix epigloea</name>
    <dbReference type="NCBI Taxonomy" id="1892477"/>
    <lineage>
        <taxon>Eukaryota</taxon>
        <taxon>Fungi</taxon>
        <taxon>Dikarya</taxon>
        <taxon>Ascomycota</taxon>
        <taxon>Pezizomycotina</taxon>
        <taxon>Sordariomycetes</taxon>
        <taxon>Sordariomycetidae</taxon>
        <taxon>Ophiostomatales</taxon>
        <taxon>Ophiostomataceae</taxon>
        <taxon>Sporothrix</taxon>
    </lineage>
</organism>
<dbReference type="SUPFAM" id="SSF51905">
    <property type="entry name" value="FAD/NAD(P)-binding domain"/>
    <property type="match status" value="1"/>
</dbReference>
<dbReference type="Proteomes" id="UP001642501">
    <property type="component" value="Unassembled WGS sequence"/>
</dbReference>
<name>A0ABP0DEG8_9PEZI</name>
<proteinExistence type="predicted"/>
<dbReference type="Pfam" id="PF07992">
    <property type="entry name" value="Pyr_redox_2"/>
    <property type="match status" value="1"/>
</dbReference>
<dbReference type="InterPro" id="IPR036188">
    <property type="entry name" value="FAD/NAD-bd_sf"/>
</dbReference>
<evidence type="ECO:0000259" key="1">
    <source>
        <dbReference type="Pfam" id="PF07992"/>
    </source>
</evidence>
<dbReference type="PANTHER" id="PTHR43735:SF5">
    <property type="entry name" value="FAD_NAD(P)-BINDING DOMAIN-CONTAINING PROTEIN"/>
    <property type="match status" value="1"/>
</dbReference>
<dbReference type="PANTHER" id="PTHR43735">
    <property type="entry name" value="APOPTOSIS-INDUCING FACTOR 1"/>
    <property type="match status" value="1"/>
</dbReference>
<keyword evidence="3" id="KW-1185">Reference proteome</keyword>
<gene>
    <name evidence="2" type="ORF">SEPCBS57363_002192</name>
</gene>
<reference evidence="2 3" key="1">
    <citation type="submission" date="2024-01" db="EMBL/GenBank/DDBJ databases">
        <authorList>
            <person name="Allen C."/>
            <person name="Tagirdzhanova G."/>
        </authorList>
    </citation>
    <scope>NUCLEOTIDE SEQUENCE [LARGE SCALE GENOMIC DNA]</scope>
    <source>
        <strain evidence="2 3">CBS 573.63</strain>
    </source>
</reference>
<dbReference type="EMBL" id="CAWUOM010000027">
    <property type="protein sequence ID" value="CAK7266640.1"/>
    <property type="molecule type" value="Genomic_DNA"/>
</dbReference>
<dbReference type="Gene3D" id="3.50.50.100">
    <property type="match status" value="1"/>
</dbReference>
<accession>A0ABP0DEG8</accession>
<evidence type="ECO:0000313" key="3">
    <source>
        <dbReference type="Proteomes" id="UP001642501"/>
    </source>
</evidence>
<dbReference type="PRINTS" id="PR00368">
    <property type="entry name" value="FADPNR"/>
</dbReference>
<dbReference type="InterPro" id="IPR023753">
    <property type="entry name" value="FAD/NAD-binding_dom"/>
</dbReference>
<evidence type="ECO:0000313" key="2">
    <source>
        <dbReference type="EMBL" id="CAK7266640.1"/>
    </source>
</evidence>
<comment type="caution">
    <text evidence="2">The sequence shown here is derived from an EMBL/GenBank/DDBJ whole genome shotgun (WGS) entry which is preliminary data.</text>
</comment>